<dbReference type="Pfam" id="PF07719">
    <property type="entry name" value="TPR_2"/>
    <property type="match status" value="1"/>
</dbReference>
<dbReference type="PROSITE" id="PS50005">
    <property type="entry name" value="TPR"/>
    <property type="match status" value="2"/>
</dbReference>
<dbReference type="Proteomes" id="UP000186922">
    <property type="component" value="Unassembled WGS sequence"/>
</dbReference>
<dbReference type="GO" id="GO:0000127">
    <property type="term" value="C:transcription factor TFIIIC complex"/>
    <property type="evidence" value="ECO:0007669"/>
    <property type="project" value="TreeGrafter"/>
</dbReference>
<evidence type="ECO:0000313" key="4">
    <source>
        <dbReference type="EMBL" id="GAU92182.1"/>
    </source>
</evidence>
<dbReference type="SUPFAM" id="SSF48452">
    <property type="entry name" value="TPR-like"/>
    <property type="match status" value="1"/>
</dbReference>
<organism evidence="4 5">
    <name type="scientific">Ramazzottius varieornatus</name>
    <name type="common">Water bear</name>
    <name type="synonym">Tardigrade</name>
    <dbReference type="NCBI Taxonomy" id="947166"/>
    <lineage>
        <taxon>Eukaryota</taxon>
        <taxon>Metazoa</taxon>
        <taxon>Ecdysozoa</taxon>
        <taxon>Tardigrada</taxon>
        <taxon>Eutardigrada</taxon>
        <taxon>Parachela</taxon>
        <taxon>Hypsibioidea</taxon>
        <taxon>Ramazzottiidae</taxon>
        <taxon>Ramazzottius</taxon>
    </lineage>
</organism>
<dbReference type="AlphaFoldDB" id="A0A1D1UWX4"/>
<dbReference type="InterPro" id="IPR011990">
    <property type="entry name" value="TPR-like_helical_dom_sf"/>
</dbReference>
<dbReference type="PROSITE" id="PS50293">
    <property type="entry name" value="TPR_REGION"/>
    <property type="match status" value="1"/>
</dbReference>
<comment type="caution">
    <text evidence="4">The sequence shown here is derived from an EMBL/GenBank/DDBJ whole genome shotgun (WGS) entry which is preliminary data.</text>
</comment>
<evidence type="ECO:0000313" key="5">
    <source>
        <dbReference type="Proteomes" id="UP000186922"/>
    </source>
</evidence>
<evidence type="ECO:0000256" key="2">
    <source>
        <dbReference type="ARBA" id="ARBA00022803"/>
    </source>
</evidence>
<accession>A0A1D1UWX4</accession>
<dbReference type="PANTHER" id="PTHR23082:SF0">
    <property type="entry name" value="GENERAL TRANSCRIPTION FACTOR 3C POLYPEPTIDE 3"/>
    <property type="match status" value="1"/>
</dbReference>
<name>A0A1D1UWX4_RAMVA</name>
<feature type="repeat" description="TPR" evidence="3">
    <location>
        <begin position="377"/>
        <end position="410"/>
    </location>
</feature>
<proteinExistence type="predicted"/>
<dbReference type="SMART" id="SM00028">
    <property type="entry name" value="TPR"/>
    <property type="match status" value="4"/>
</dbReference>
<dbReference type="GO" id="GO:0006383">
    <property type="term" value="P:transcription by RNA polymerase III"/>
    <property type="evidence" value="ECO:0007669"/>
    <property type="project" value="InterPro"/>
</dbReference>
<feature type="repeat" description="TPR" evidence="3">
    <location>
        <begin position="101"/>
        <end position="134"/>
    </location>
</feature>
<sequence length="809" mass="93189">MKAGRGVAMESEGEKERAIDELFEEFDDDDYGNIDNESARSMVSAAESAARANKRKSRKMHTLPDKFQPIYQRATSLYLDGKYEEALTVFAEIALAAKSYAPVHNFMADCYENLGRSNDAFESCKKAVQIDPTFLEAWARYIRLAERIDADTLLSGLVKYVQLSSEGDNLASLPMLRRLVDILQWRKHPKLPKFQRLLLQLEYKAGNYKEAFEAGANIARDLFEQGKSDLVWQCMQPTYELGKKDNVDIPYDFLVLYVESLLHCDRVMETFTLLLERRFIQVPNTASPEVNIKDIPSVQVPPDCSFLMTLAVCTVMIRYSNYDAVRHLIESKIDPVAEFPPSKLVLRYTHALKEQKYYPEALAALKKIHNQPEFRSPELYFQLGEVYEAQNELKLALDAFNRAVSLRPGFRAARLRVRSLGLPVPRASSLTTPENSARTVIIQKRIFEEFLKETDESEIVRLAVDLAASTFQHLEAEDEMRFAREKENVLGLYAPTKMDSVVKDILQYAPAIASSEIPLESFWDVIIKGCTLAFKSNNLQDFFDLLFYALCTMDFRPYPEKVDALKFAMLTATYRWGEYEFVARYYRDKLTESSKPTLSVTEWNFFHQLVADGEYGASLTKWGQRWIKMHDYCREVVLLMANDPFRRGNYRHALELYRVCLDKEGIKSVPWNILLHLGILYINLACQRHCAQRLSLYNTGRVFLEKYGWRRGHCPEVLYNKARAAQQFGDRADAAQLYTECLDLCSRTLIGKQLGAMHRDALNKFSFRAAYNLRAIHMVEKNYLFAKDVTQKHLKWSTVRACIDSPKQA</sequence>
<evidence type="ECO:0000256" key="1">
    <source>
        <dbReference type="ARBA" id="ARBA00022737"/>
    </source>
</evidence>
<dbReference type="Pfam" id="PF13181">
    <property type="entry name" value="TPR_8"/>
    <property type="match status" value="1"/>
</dbReference>
<dbReference type="InterPro" id="IPR019734">
    <property type="entry name" value="TPR_rpt"/>
</dbReference>
<keyword evidence="1" id="KW-0677">Repeat</keyword>
<keyword evidence="2 3" id="KW-0802">TPR repeat</keyword>
<dbReference type="EMBL" id="BDGG01000002">
    <property type="protein sequence ID" value="GAU92182.1"/>
    <property type="molecule type" value="Genomic_DNA"/>
</dbReference>
<dbReference type="OrthoDB" id="10256606at2759"/>
<dbReference type="STRING" id="947166.A0A1D1UWX4"/>
<gene>
    <name evidence="4" type="primary">RvY_04295-1</name>
    <name evidence="4" type="synonym">RvY_04295.1</name>
    <name evidence="4" type="ORF">RvY_04295</name>
</gene>
<dbReference type="InterPro" id="IPR039340">
    <property type="entry name" value="Tfc4/TFIIIC-102/Sfc4"/>
</dbReference>
<protein>
    <submittedName>
        <fullName evidence="4">Uncharacterized protein</fullName>
    </submittedName>
</protein>
<keyword evidence="5" id="KW-1185">Reference proteome</keyword>
<dbReference type="Gene3D" id="1.25.40.10">
    <property type="entry name" value="Tetratricopeptide repeat domain"/>
    <property type="match status" value="3"/>
</dbReference>
<dbReference type="InterPro" id="IPR013105">
    <property type="entry name" value="TPR_2"/>
</dbReference>
<evidence type="ECO:0000256" key="3">
    <source>
        <dbReference type="PROSITE-ProRule" id="PRU00339"/>
    </source>
</evidence>
<dbReference type="PANTHER" id="PTHR23082">
    <property type="entry name" value="TRANSCRIPTION INITIATION FACTOR IIIC TFIIIC , POLYPEPTIDE 3-RELATED"/>
    <property type="match status" value="1"/>
</dbReference>
<dbReference type="SUPFAM" id="SSF81901">
    <property type="entry name" value="HCP-like"/>
    <property type="match status" value="1"/>
</dbReference>
<reference evidence="4 5" key="1">
    <citation type="journal article" date="2016" name="Nat. Commun.">
        <title>Extremotolerant tardigrade genome and improved radiotolerance of human cultured cells by tardigrade-unique protein.</title>
        <authorList>
            <person name="Hashimoto T."/>
            <person name="Horikawa D.D."/>
            <person name="Saito Y."/>
            <person name="Kuwahara H."/>
            <person name="Kozuka-Hata H."/>
            <person name="Shin-I T."/>
            <person name="Minakuchi Y."/>
            <person name="Ohishi K."/>
            <person name="Motoyama A."/>
            <person name="Aizu T."/>
            <person name="Enomoto A."/>
            <person name="Kondo K."/>
            <person name="Tanaka S."/>
            <person name="Hara Y."/>
            <person name="Koshikawa S."/>
            <person name="Sagara H."/>
            <person name="Miura T."/>
            <person name="Yokobori S."/>
            <person name="Miyagawa K."/>
            <person name="Suzuki Y."/>
            <person name="Kubo T."/>
            <person name="Oyama M."/>
            <person name="Kohara Y."/>
            <person name="Fujiyama A."/>
            <person name="Arakawa K."/>
            <person name="Katayama T."/>
            <person name="Toyoda A."/>
            <person name="Kunieda T."/>
        </authorList>
    </citation>
    <scope>NUCLEOTIDE SEQUENCE [LARGE SCALE GENOMIC DNA]</scope>
    <source>
        <strain evidence="4 5">YOKOZUNA-1</strain>
    </source>
</reference>